<protein>
    <submittedName>
        <fullName evidence="1">Uncharacterized protein</fullName>
    </submittedName>
</protein>
<evidence type="ECO:0000313" key="2">
    <source>
        <dbReference type="Proteomes" id="UP001497680"/>
    </source>
</evidence>
<evidence type="ECO:0000313" key="1">
    <source>
        <dbReference type="EMBL" id="KAI6080611.1"/>
    </source>
</evidence>
<organism evidence="1 2">
    <name type="scientific">Hypoxylon rubiginosum</name>
    <dbReference type="NCBI Taxonomy" id="110542"/>
    <lineage>
        <taxon>Eukaryota</taxon>
        <taxon>Fungi</taxon>
        <taxon>Dikarya</taxon>
        <taxon>Ascomycota</taxon>
        <taxon>Pezizomycotina</taxon>
        <taxon>Sordariomycetes</taxon>
        <taxon>Xylariomycetidae</taxon>
        <taxon>Xylariales</taxon>
        <taxon>Hypoxylaceae</taxon>
        <taxon>Hypoxylon</taxon>
    </lineage>
</organism>
<sequence length="266" mass="28190">MSGKVAVISGSSRGIGAAIAQELSQRGVRIVLNFPTPSQRDECEAVGKTLSTEWIAVCADLTDDAGAAQLVQAAVSRFGHIDILVSNAGIVPLGPLWESNLDVFDNTMRLNTRGAYALVLAALPHLTPYTPPTGPRHQSGVIGGSRIIIVGSAASRNARAGQGAYAATKEALDAMLRVWARELPPRYGCTVNMVAPGPVLTQTFREHFATQEEWEVVQGLMSKETPVEGIAASPEDVAWAVAFLAEERSRFINGEYLCISGGSTMG</sequence>
<proteinExistence type="predicted"/>
<name>A0ACC0CJI7_9PEZI</name>
<accession>A0ACC0CJI7</accession>
<reference evidence="1 2" key="1">
    <citation type="journal article" date="2022" name="New Phytol.">
        <title>Ecological generalism drives hyperdiversity of secondary metabolite gene clusters in xylarialean endophytes.</title>
        <authorList>
            <person name="Franco M.E.E."/>
            <person name="Wisecaver J.H."/>
            <person name="Arnold A.E."/>
            <person name="Ju Y.M."/>
            <person name="Slot J.C."/>
            <person name="Ahrendt S."/>
            <person name="Moore L.P."/>
            <person name="Eastman K.E."/>
            <person name="Scott K."/>
            <person name="Konkel Z."/>
            <person name="Mondo S.J."/>
            <person name="Kuo A."/>
            <person name="Hayes R.D."/>
            <person name="Haridas S."/>
            <person name="Andreopoulos B."/>
            <person name="Riley R."/>
            <person name="LaButti K."/>
            <person name="Pangilinan J."/>
            <person name="Lipzen A."/>
            <person name="Amirebrahimi M."/>
            <person name="Yan J."/>
            <person name="Adam C."/>
            <person name="Keymanesh K."/>
            <person name="Ng V."/>
            <person name="Louie K."/>
            <person name="Northen T."/>
            <person name="Drula E."/>
            <person name="Henrissat B."/>
            <person name="Hsieh H.M."/>
            <person name="Youens-Clark K."/>
            <person name="Lutzoni F."/>
            <person name="Miadlikowska J."/>
            <person name="Eastwood D.C."/>
            <person name="Hamelin R.C."/>
            <person name="Grigoriev I.V."/>
            <person name="U'Ren J.M."/>
        </authorList>
    </citation>
    <scope>NUCLEOTIDE SEQUENCE [LARGE SCALE GENOMIC DNA]</scope>
    <source>
        <strain evidence="1 2">ER1909</strain>
    </source>
</reference>
<comment type="caution">
    <text evidence="1">The sequence shown here is derived from an EMBL/GenBank/DDBJ whole genome shotgun (WGS) entry which is preliminary data.</text>
</comment>
<dbReference type="EMBL" id="MU394432">
    <property type="protein sequence ID" value="KAI6080611.1"/>
    <property type="molecule type" value="Genomic_DNA"/>
</dbReference>
<dbReference type="Proteomes" id="UP001497680">
    <property type="component" value="Unassembled WGS sequence"/>
</dbReference>
<gene>
    <name evidence="1" type="ORF">F4821DRAFT_273737</name>
</gene>
<keyword evidence="2" id="KW-1185">Reference proteome</keyword>